<evidence type="ECO:0000256" key="3">
    <source>
        <dbReference type="ARBA" id="ARBA00022692"/>
    </source>
</evidence>
<evidence type="ECO:0000259" key="8">
    <source>
        <dbReference type="Pfam" id="PF13515"/>
    </source>
</evidence>
<evidence type="ECO:0000256" key="2">
    <source>
        <dbReference type="ARBA" id="ARBA00022475"/>
    </source>
</evidence>
<feature type="transmembrane region" description="Helical" evidence="7">
    <location>
        <begin position="38"/>
        <end position="67"/>
    </location>
</feature>
<keyword evidence="5 7" id="KW-0472">Membrane</keyword>
<feature type="transmembrane region" description="Helical" evidence="7">
    <location>
        <begin position="153"/>
        <end position="173"/>
    </location>
</feature>
<evidence type="ECO:0000256" key="4">
    <source>
        <dbReference type="ARBA" id="ARBA00022989"/>
    </source>
</evidence>
<keyword evidence="10" id="KW-1185">Reference proteome</keyword>
<proteinExistence type="inferred from homology"/>
<comment type="caution">
    <text evidence="9">The sequence shown here is derived from an EMBL/GenBank/DDBJ whole genome shotgun (WGS) entry which is preliminary data.</text>
</comment>
<evidence type="ECO:0000256" key="1">
    <source>
        <dbReference type="ARBA" id="ARBA00004651"/>
    </source>
</evidence>
<feature type="transmembrane region" description="Helical" evidence="7">
    <location>
        <begin position="79"/>
        <end position="97"/>
    </location>
</feature>
<evidence type="ECO:0000313" key="9">
    <source>
        <dbReference type="EMBL" id="MBG6137592.1"/>
    </source>
</evidence>
<feature type="transmembrane region" description="Helical" evidence="7">
    <location>
        <begin position="462"/>
        <end position="480"/>
    </location>
</feature>
<reference evidence="9" key="1">
    <citation type="submission" date="2020-11" db="EMBL/GenBank/DDBJ databases">
        <title>Sequencing the genomes of 1000 actinobacteria strains.</title>
        <authorList>
            <person name="Klenk H.-P."/>
        </authorList>
    </citation>
    <scope>NUCLEOTIDE SEQUENCE</scope>
    <source>
        <strain evidence="9">DSM 45356</strain>
    </source>
</reference>
<dbReference type="AlphaFoldDB" id="A0A8J7KQM8"/>
<feature type="domain" description="Integral membrane bound transporter" evidence="8">
    <location>
        <begin position="352"/>
        <end position="474"/>
    </location>
</feature>
<comment type="subcellular location">
    <subcellularLocation>
        <location evidence="1">Cell membrane</location>
        <topology evidence="1">Multi-pass membrane protein</topology>
    </subcellularLocation>
</comment>
<keyword evidence="4 7" id="KW-1133">Transmembrane helix</keyword>
<gene>
    <name evidence="9" type="ORF">IW245_003786</name>
</gene>
<evidence type="ECO:0000256" key="6">
    <source>
        <dbReference type="ARBA" id="ARBA00043993"/>
    </source>
</evidence>
<feature type="transmembrane region" description="Helical" evidence="7">
    <location>
        <begin position="432"/>
        <end position="450"/>
    </location>
</feature>
<sequence>MTQAQWWRPDRYAPDWLVLSLRPVSAPIPWGPTLRLTLAVVIVLTVGLATDHLPLVVPAALAMLLSSANDRSEAYRTRLLRIAVPALAGALGMVVGIELRHQVYALPVLIGLFFASGAAAAAGPVSSLAGLQFVVTGVLGYSMPLSGPRWAPPVLYLAGAALLLLLAVAEWPLARQRPQRAAVAAAFDSLVNQLAVTGTPAAVPARRFVTAAFNNAYDNLLGYRLRTGPRTEEERQLLELLNAGTLLGESTSALLWENKPVPDAMVAAVFEVADAIREDRRPQLPEKLPGDTPGLRSLRVALRAVSDSGQDHLTGHGTPGAARPDRTRQAVARVLSPAALMFGTRLALCMGLALFAAGLLHQDRSYWLPTTVAFVLKPDFGSVFARAAQRAAGTVLGVAIAGAVLAVVPPGWPIVPFVVIAMALVPVSRVRGYGVMTVATTPAFLFLIDLTSHAGPLLGLRIVDTVLGCGIVLVAGYLLWPETWHARIGPRFATAVRGVAGYLDGALRPAATTDRVRLRRQAYRGLADARTAVEQALAEPPPASTRAAAWWPAVVALENVTDAVTGYAVRLDTGAPPPDATQTALLSAALNDLAASVVLHHPPADLPLPDVADGVDDALADIVDQVRTARLLVAGPAPEEDPSLTGD</sequence>
<dbReference type="InterPro" id="IPR049453">
    <property type="entry name" value="Memb_transporter_dom"/>
</dbReference>
<name>A0A8J7KQM8_9ACTN</name>
<dbReference type="PANTHER" id="PTHR30509">
    <property type="entry name" value="P-HYDROXYBENZOIC ACID EFFLUX PUMP SUBUNIT-RELATED"/>
    <property type="match status" value="1"/>
</dbReference>
<feature type="transmembrane region" description="Helical" evidence="7">
    <location>
        <begin position="392"/>
        <end position="412"/>
    </location>
</feature>
<dbReference type="Pfam" id="PF13515">
    <property type="entry name" value="FUSC_2"/>
    <property type="match status" value="1"/>
</dbReference>
<dbReference type="GO" id="GO:0005886">
    <property type="term" value="C:plasma membrane"/>
    <property type="evidence" value="ECO:0007669"/>
    <property type="project" value="UniProtKB-SubCell"/>
</dbReference>
<dbReference type="Proteomes" id="UP000622552">
    <property type="component" value="Unassembled WGS sequence"/>
</dbReference>
<dbReference type="EMBL" id="JADOUF010000001">
    <property type="protein sequence ID" value="MBG6137592.1"/>
    <property type="molecule type" value="Genomic_DNA"/>
</dbReference>
<dbReference type="RefSeq" id="WP_197004442.1">
    <property type="nucleotide sequence ID" value="NZ_BONS01000020.1"/>
</dbReference>
<evidence type="ECO:0000313" key="10">
    <source>
        <dbReference type="Proteomes" id="UP000622552"/>
    </source>
</evidence>
<evidence type="ECO:0000256" key="5">
    <source>
        <dbReference type="ARBA" id="ARBA00023136"/>
    </source>
</evidence>
<dbReference type="PANTHER" id="PTHR30509:SF9">
    <property type="entry name" value="MULTIDRUG RESISTANCE PROTEIN MDTO"/>
    <property type="match status" value="1"/>
</dbReference>
<keyword evidence="3 7" id="KW-0812">Transmembrane</keyword>
<evidence type="ECO:0000256" key="7">
    <source>
        <dbReference type="SAM" id="Phobius"/>
    </source>
</evidence>
<organism evidence="9 10">
    <name type="scientific">Longispora fulva</name>
    <dbReference type="NCBI Taxonomy" id="619741"/>
    <lineage>
        <taxon>Bacteria</taxon>
        <taxon>Bacillati</taxon>
        <taxon>Actinomycetota</taxon>
        <taxon>Actinomycetes</taxon>
        <taxon>Micromonosporales</taxon>
        <taxon>Micromonosporaceae</taxon>
        <taxon>Longispora</taxon>
    </lineage>
</organism>
<accession>A0A8J7KQM8</accession>
<feature type="transmembrane region" description="Helical" evidence="7">
    <location>
        <begin position="338"/>
        <end position="360"/>
    </location>
</feature>
<comment type="similarity">
    <text evidence="6">Belongs to the YccS/YhfK family.</text>
</comment>
<keyword evidence="2" id="KW-1003">Cell membrane</keyword>
<protein>
    <submittedName>
        <fullName evidence="9">Putative membrane protein YccC</fullName>
    </submittedName>
</protein>